<keyword evidence="3" id="KW-0813">Transport</keyword>
<dbReference type="InterPro" id="IPR007690">
    <property type="entry name" value="T2SS_GspM"/>
</dbReference>
<dbReference type="EMBL" id="NKFA01000009">
    <property type="protein sequence ID" value="OXI39865.1"/>
    <property type="molecule type" value="Genomic_DNA"/>
</dbReference>
<evidence type="ECO:0000256" key="3">
    <source>
        <dbReference type="ARBA" id="ARBA00022448"/>
    </source>
</evidence>
<keyword evidence="8 10" id="KW-1133">Transmembrane helix</keyword>
<dbReference type="InterPro" id="IPR023229">
    <property type="entry name" value="T2SS_M_periplasmic_sf"/>
</dbReference>
<comment type="subcellular location">
    <subcellularLocation>
        <location evidence="1">Cell inner membrane</location>
        <topology evidence="1">Single-pass membrane protein</topology>
    </subcellularLocation>
</comment>
<reference evidence="11 12" key="2">
    <citation type="submission" date="2017-08" db="EMBL/GenBank/DDBJ databases">
        <title>WGS of novel Burkholderia cepaca complex species.</title>
        <authorList>
            <person name="Lipuma J."/>
            <person name="Spilker T."/>
        </authorList>
    </citation>
    <scope>NUCLEOTIDE SEQUENCE [LARGE SCALE GENOMIC DNA]</scope>
    <source>
        <strain evidence="11 12">AU17325</strain>
    </source>
</reference>
<name>A0A228ICF6_9BURK</name>
<keyword evidence="7" id="KW-0653">Protein transport</keyword>
<evidence type="ECO:0000256" key="6">
    <source>
        <dbReference type="ARBA" id="ARBA00022692"/>
    </source>
</evidence>
<evidence type="ECO:0000256" key="1">
    <source>
        <dbReference type="ARBA" id="ARBA00004377"/>
    </source>
</evidence>
<comment type="similarity">
    <text evidence="2">Belongs to the GSP M family.</text>
</comment>
<dbReference type="AlphaFoldDB" id="A0A228ICF6"/>
<evidence type="ECO:0000256" key="4">
    <source>
        <dbReference type="ARBA" id="ARBA00022475"/>
    </source>
</evidence>
<keyword evidence="4" id="KW-1003">Cell membrane</keyword>
<dbReference type="SUPFAM" id="SSF103054">
    <property type="entry name" value="General secretion pathway protein M, EpsM"/>
    <property type="match status" value="1"/>
</dbReference>
<evidence type="ECO:0000313" key="11">
    <source>
        <dbReference type="EMBL" id="OXI39865.1"/>
    </source>
</evidence>
<organism evidence="11 12">
    <name type="scientific">Burkholderia aenigmatica</name>
    <dbReference type="NCBI Taxonomy" id="2015348"/>
    <lineage>
        <taxon>Bacteria</taxon>
        <taxon>Pseudomonadati</taxon>
        <taxon>Pseudomonadota</taxon>
        <taxon>Betaproteobacteria</taxon>
        <taxon>Burkholderiales</taxon>
        <taxon>Burkholderiaceae</taxon>
        <taxon>Burkholderia</taxon>
        <taxon>Burkholderia cepacia complex</taxon>
    </lineage>
</organism>
<evidence type="ECO:0000256" key="2">
    <source>
        <dbReference type="ARBA" id="ARBA00010637"/>
    </source>
</evidence>
<gene>
    <name evidence="11" type="ORF">CFB84_25280</name>
</gene>
<reference evidence="12" key="1">
    <citation type="submission" date="2017-06" db="EMBL/GenBank/DDBJ databases">
        <authorList>
            <person name="LiPuma J."/>
            <person name="Spilker T."/>
        </authorList>
    </citation>
    <scope>NUCLEOTIDE SEQUENCE [LARGE SCALE GENOMIC DNA]</scope>
    <source>
        <strain evidence="12">AU17325</strain>
    </source>
</reference>
<proteinExistence type="inferred from homology"/>
<dbReference type="GO" id="GO:0005886">
    <property type="term" value="C:plasma membrane"/>
    <property type="evidence" value="ECO:0007669"/>
    <property type="project" value="UniProtKB-SubCell"/>
</dbReference>
<dbReference type="GO" id="GO:0015627">
    <property type="term" value="C:type II protein secretion system complex"/>
    <property type="evidence" value="ECO:0007669"/>
    <property type="project" value="InterPro"/>
</dbReference>
<dbReference type="Gene3D" id="3.30.1360.100">
    <property type="entry name" value="General secretion pathway protein M, EpsM"/>
    <property type="match status" value="1"/>
</dbReference>
<keyword evidence="5" id="KW-0997">Cell inner membrane</keyword>
<sequence length="188" mass="19558">MPPAPAGAGRDGQRGGCEVDARLRAAHAALTQWLDGRSPRERTLLAAGGAVLFAALVYHVMWEPAYTGRARIAANLPALQRQVAEAGGQLAEARRLRAAAAIRPPAGAALRDALAASLAQSGIAKAQVAVLGEGIQVDAKGISFAAWMDWLDRMRDTHHVRVVSAHASADGKPGVTTVSALLQPPTAR</sequence>
<comment type="caution">
    <text evidence="11">The sequence shown here is derived from an EMBL/GenBank/DDBJ whole genome shotgun (WGS) entry which is preliminary data.</text>
</comment>
<feature type="transmembrane region" description="Helical" evidence="10">
    <location>
        <begin position="43"/>
        <end position="62"/>
    </location>
</feature>
<evidence type="ECO:0000256" key="5">
    <source>
        <dbReference type="ARBA" id="ARBA00022519"/>
    </source>
</evidence>
<evidence type="ECO:0000256" key="7">
    <source>
        <dbReference type="ARBA" id="ARBA00022927"/>
    </source>
</evidence>
<evidence type="ECO:0000313" key="12">
    <source>
        <dbReference type="Proteomes" id="UP000214600"/>
    </source>
</evidence>
<accession>A0A228ICF6</accession>
<dbReference type="Pfam" id="PF04612">
    <property type="entry name" value="T2SSM"/>
    <property type="match status" value="1"/>
</dbReference>
<dbReference type="Proteomes" id="UP000214600">
    <property type="component" value="Unassembled WGS sequence"/>
</dbReference>
<evidence type="ECO:0000256" key="10">
    <source>
        <dbReference type="SAM" id="Phobius"/>
    </source>
</evidence>
<keyword evidence="6 10" id="KW-0812">Transmembrane</keyword>
<dbReference type="OrthoDB" id="8776177at2"/>
<evidence type="ECO:0000256" key="8">
    <source>
        <dbReference type="ARBA" id="ARBA00022989"/>
    </source>
</evidence>
<dbReference type="GO" id="GO:0015628">
    <property type="term" value="P:protein secretion by the type II secretion system"/>
    <property type="evidence" value="ECO:0007669"/>
    <property type="project" value="InterPro"/>
</dbReference>
<protein>
    <submittedName>
        <fullName evidence="11">General secretion pathway protein GspM</fullName>
    </submittedName>
</protein>
<keyword evidence="9 10" id="KW-0472">Membrane</keyword>
<evidence type="ECO:0000256" key="9">
    <source>
        <dbReference type="ARBA" id="ARBA00023136"/>
    </source>
</evidence>